<dbReference type="Pfam" id="PF00919">
    <property type="entry name" value="UPF0004"/>
    <property type="match status" value="1"/>
</dbReference>
<dbReference type="Gene3D" id="3.40.50.12160">
    <property type="entry name" value="Methylthiotransferase, N-terminal domain"/>
    <property type="match status" value="1"/>
</dbReference>
<gene>
    <name evidence="3" type="ORF">ENJ42_04445</name>
</gene>
<dbReference type="InterPro" id="IPR038135">
    <property type="entry name" value="Methylthiotransferase_N_sf"/>
</dbReference>
<protein>
    <submittedName>
        <fullName evidence="3">tRNA (N(6)-L-threonylcarbamoyladenosine(37)-C(2))-methylthiotransferase MtaB</fullName>
    </submittedName>
</protein>
<evidence type="ECO:0000256" key="1">
    <source>
        <dbReference type="ARBA" id="ARBA00022679"/>
    </source>
</evidence>
<proteinExistence type="predicted"/>
<dbReference type="Proteomes" id="UP000885830">
    <property type="component" value="Unassembled WGS sequence"/>
</dbReference>
<feature type="domain" description="MTTase N-terminal" evidence="2">
    <location>
        <begin position="8"/>
        <end position="110"/>
    </location>
</feature>
<dbReference type="PANTHER" id="PTHR11918">
    <property type="entry name" value="RADICAL SAM PROTEINS"/>
    <property type="match status" value="1"/>
</dbReference>
<dbReference type="GO" id="GO:0035598">
    <property type="term" value="F:tRNA (N(6)-L-threonylcarbamoyladenosine(37)-C(2))-methylthiotransferase activity"/>
    <property type="evidence" value="ECO:0007669"/>
    <property type="project" value="TreeGrafter"/>
</dbReference>
<comment type="caution">
    <text evidence="3">The sequence shown here is derived from an EMBL/GenBank/DDBJ whole genome shotgun (WGS) entry which is preliminary data.</text>
</comment>
<dbReference type="PANTHER" id="PTHR11918:SF45">
    <property type="entry name" value="THREONYLCARBAMOYLADENOSINE TRNA METHYLTHIOTRANSFERASE"/>
    <property type="match status" value="1"/>
</dbReference>
<sequence>MATVKQTSSVKTLTLGCRLNLQESDVMRAHADAAGLGDTVIINTCAVTNEATRRSRQTIRRARRENPQAKIIVTGCAAQVDPKLYAEMDAVDAVLGNAEKLHAESFKALKHETYLLSDIMQTKRA</sequence>
<organism evidence="3">
    <name type="scientific">Hellea balneolensis</name>
    <dbReference type="NCBI Taxonomy" id="287478"/>
    <lineage>
        <taxon>Bacteria</taxon>
        <taxon>Pseudomonadati</taxon>
        <taxon>Pseudomonadota</taxon>
        <taxon>Alphaproteobacteria</taxon>
        <taxon>Maricaulales</taxon>
        <taxon>Robiginitomaculaceae</taxon>
        <taxon>Hellea</taxon>
    </lineage>
</organism>
<feature type="non-terminal residue" evidence="3">
    <location>
        <position position="125"/>
    </location>
</feature>
<name>A0A7C5R421_9PROT</name>
<dbReference type="GO" id="GO:0046872">
    <property type="term" value="F:metal ion binding"/>
    <property type="evidence" value="ECO:0007669"/>
    <property type="project" value="UniProtKB-KW"/>
</dbReference>
<dbReference type="InterPro" id="IPR013848">
    <property type="entry name" value="Methylthiotransferase_N"/>
</dbReference>
<accession>A0A7C5R421</accession>
<evidence type="ECO:0000259" key="2">
    <source>
        <dbReference type="PROSITE" id="PS51449"/>
    </source>
</evidence>
<dbReference type="AlphaFoldDB" id="A0A7C5R421"/>
<dbReference type="PROSITE" id="PS51449">
    <property type="entry name" value="MTTASE_N"/>
    <property type="match status" value="1"/>
</dbReference>
<reference evidence="3" key="1">
    <citation type="journal article" date="2020" name="mSystems">
        <title>Genome- and Community-Level Interaction Insights into Carbon Utilization and Element Cycling Functions of Hydrothermarchaeota in Hydrothermal Sediment.</title>
        <authorList>
            <person name="Zhou Z."/>
            <person name="Liu Y."/>
            <person name="Xu W."/>
            <person name="Pan J."/>
            <person name="Luo Z.H."/>
            <person name="Li M."/>
        </authorList>
    </citation>
    <scope>NUCLEOTIDE SEQUENCE [LARGE SCALE GENOMIC DNA]</scope>
    <source>
        <strain evidence="3">HyVt-485</strain>
    </source>
</reference>
<dbReference type="EMBL" id="DRMJ01000222">
    <property type="protein sequence ID" value="HHL42846.1"/>
    <property type="molecule type" value="Genomic_DNA"/>
</dbReference>
<dbReference type="GO" id="GO:0051539">
    <property type="term" value="F:4 iron, 4 sulfur cluster binding"/>
    <property type="evidence" value="ECO:0007669"/>
    <property type="project" value="UniProtKB-KW"/>
</dbReference>
<keyword evidence="1" id="KW-0808">Transferase</keyword>
<evidence type="ECO:0000313" key="3">
    <source>
        <dbReference type="EMBL" id="HHL42846.1"/>
    </source>
</evidence>